<feature type="region of interest" description="Disordered" evidence="1">
    <location>
        <begin position="24"/>
        <end position="69"/>
    </location>
</feature>
<dbReference type="Proteomes" id="UP000532311">
    <property type="component" value="Unassembled WGS sequence"/>
</dbReference>
<evidence type="ECO:0000313" key="3">
    <source>
        <dbReference type="Proteomes" id="UP000532311"/>
    </source>
</evidence>
<comment type="caution">
    <text evidence="2">The sequence shown here is derived from an EMBL/GenBank/DDBJ whole genome shotgun (WGS) entry which is preliminary data.</text>
</comment>
<accession>A0A8H5YY96</accession>
<evidence type="ECO:0000313" key="2">
    <source>
        <dbReference type="EMBL" id="KAF5721133.1"/>
    </source>
</evidence>
<dbReference type="EMBL" id="JAAQPF010000010">
    <property type="protein sequence ID" value="KAF5721133.1"/>
    <property type="molecule type" value="Genomic_DNA"/>
</dbReference>
<protein>
    <submittedName>
        <fullName evidence="2">Uncharacterized protein</fullName>
    </submittedName>
</protein>
<sequence length="69" mass="7547">MTSPIGPFKGHYLRFWDYVSGEAKDKPVQEPPVTIEHEPDLAQTPQASVAETDRSIPSDLPATPQAIST</sequence>
<proteinExistence type="predicted"/>
<organism evidence="2 3">
    <name type="scientific">Fusarium globosum</name>
    <dbReference type="NCBI Taxonomy" id="78864"/>
    <lineage>
        <taxon>Eukaryota</taxon>
        <taxon>Fungi</taxon>
        <taxon>Dikarya</taxon>
        <taxon>Ascomycota</taxon>
        <taxon>Pezizomycotina</taxon>
        <taxon>Sordariomycetes</taxon>
        <taxon>Hypocreomycetidae</taxon>
        <taxon>Hypocreales</taxon>
        <taxon>Nectriaceae</taxon>
        <taxon>Fusarium</taxon>
        <taxon>Fusarium fujikuroi species complex</taxon>
    </lineage>
</organism>
<keyword evidence="3" id="KW-1185">Reference proteome</keyword>
<evidence type="ECO:0000256" key="1">
    <source>
        <dbReference type="SAM" id="MobiDB-lite"/>
    </source>
</evidence>
<reference evidence="2 3" key="1">
    <citation type="submission" date="2020-05" db="EMBL/GenBank/DDBJ databases">
        <title>Identification and distribution of gene clusters putatively required for synthesis of sphingolipid metabolism inhibitors in phylogenetically diverse species of the filamentous fungus Fusarium.</title>
        <authorList>
            <person name="Kim H.-S."/>
            <person name="Busman M."/>
            <person name="Brown D.W."/>
            <person name="Divon H."/>
            <person name="Uhlig S."/>
            <person name="Proctor R.H."/>
        </authorList>
    </citation>
    <scope>NUCLEOTIDE SEQUENCE [LARGE SCALE GENOMIC DNA]</scope>
    <source>
        <strain evidence="2 3">NRRL 26131</strain>
    </source>
</reference>
<dbReference type="AlphaFoldDB" id="A0A8H5YY96"/>
<name>A0A8H5YY96_9HYPO</name>
<gene>
    <name evidence="2" type="ORF">FGLOB1_341</name>
</gene>